<gene>
    <name evidence="8" type="ORF">ERS852471_00059</name>
</gene>
<keyword evidence="4 6" id="KW-1133">Transmembrane helix</keyword>
<protein>
    <submittedName>
        <fullName evidence="8">ABC transporter permease</fullName>
    </submittedName>
</protein>
<dbReference type="AlphaFoldDB" id="A0A173XMY4"/>
<dbReference type="InterPro" id="IPR003838">
    <property type="entry name" value="ABC3_permease_C"/>
</dbReference>
<dbReference type="GO" id="GO:0055085">
    <property type="term" value="P:transmembrane transport"/>
    <property type="evidence" value="ECO:0007669"/>
    <property type="project" value="UniProtKB-UniRule"/>
</dbReference>
<sequence length="635" mass="71743">MSILSIAFNNFKNNIKTYTMFFISMIFSVIILSNFFILMNGEAIQVLGEANASYTKMMLQAVSVILAVFMFFFIWYTSNVFLRNRKKEIGLFTFMGVDLKTIGKIYFSEMMLIGLSASVIGIGVGVLFSKFFQMIVFAVAGFNVDVKFTVTANSIVSTFLIFMFIFLLMSIKGFVNIARSKVIDLLNDSKKSEKMPKITVFTYIIAIVSVGFITYGYYLVFSSKINALKTLVLVCIGTYGLFYAAIPVVLNFLINNKKILYKGENVITINSLAYRIKKNYTTYATIGILTACTVTVLGTAVSMRKLYTMSEQNDQLFSMSFYSSNTINDEKISDEITNILGSKKYDLNTEVAIVKNTLENIEEWKKEDYILLSYDQFTNILKANGYEKDLAKVNEEMVEGNKAIYIQRPGTLASLLKEKDVTVSDKTYEISEGDIRFKVLGSLINYPTVVVNNDEYEKLKSSGEMVNFYGIKVKNDDELLNQELSNKLGEALEPYLTEDINFQVGIYRTKNVEWLKVVYAIGAFLFLVFVLAEASIIYIKIYSDATEDKEKYKILKNIGASKKDLGKAIRKEVSLFYILPLSIGLLHSFFAIQVLGKFLSENLTVTFIISVVVSIAIFIISAIISIKNFKNIVKV</sequence>
<accession>A0A173XMY4</accession>
<evidence type="ECO:0000256" key="1">
    <source>
        <dbReference type="ARBA" id="ARBA00004651"/>
    </source>
</evidence>
<dbReference type="PIRSF" id="PIRSF018968">
    <property type="entry name" value="ABC_permease_BceB"/>
    <property type="match status" value="1"/>
</dbReference>
<dbReference type="Pfam" id="PF02687">
    <property type="entry name" value="FtsX"/>
    <property type="match status" value="2"/>
</dbReference>
<feature type="transmembrane region" description="Helical" evidence="6">
    <location>
        <begin position="112"/>
        <end position="142"/>
    </location>
</feature>
<dbReference type="InterPro" id="IPR052536">
    <property type="entry name" value="ABC-4_Integral_Memb_Prot"/>
</dbReference>
<feature type="domain" description="ABC3 transporter permease C-terminal" evidence="7">
    <location>
        <begin position="524"/>
        <end position="626"/>
    </location>
</feature>
<proteinExistence type="inferred from homology"/>
<evidence type="ECO:0000313" key="9">
    <source>
        <dbReference type="Proteomes" id="UP000095594"/>
    </source>
</evidence>
<dbReference type="InterPro" id="IPR027022">
    <property type="entry name" value="ABC_permease_BceB-typ"/>
</dbReference>
<dbReference type="PANTHER" id="PTHR46795">
    <property type="entry name" value="ABC TRANSPORTER PERMEASE-RELATED-RELATED"/>
    <property type="match status" value="1"/>
</dbReference>
<feature type="transmembrane region" description="Helical" evidence="6">
    <location>
        <begin position="20"/>
        <end position="38"/>
    </location>
</feature>
<feature type="transmembrane region" description="Helical" evidence="6">
    <location>
        <begin position="58"/>
        <end position="77"/>
    </location>
</feature>
<reference evidence="8 9" key="1">
    <citation type="submission" date="2015-09" db="EMBL/GenBank/DDBJ databases">
        <authorList>
            <consortium name="Pathogen Informatics"/>
        </authorList>
    </citation>
    <scope>NUCLEOTIDE SEQUENCE [LARGE SCALE GENOMIC DNA]</scope>
    <source>
        <strain evidence="8 9">2789STDY5834856</strain>
    </source>
</reference>
<keyword evidence="6" id="KW-0813">Transport</keyword>
<evidence type="ECO:0000256" key="3">
    <source>
        <dbReference type="ARBA" id="ARBA00022692"/>
    </source>
</evidence>
<feature type="transmembrane region" description="Helical" evidence="6">
    <location>
        <begin position="280"/>
        <end position="303"/>
    </location>
</feature>
<feature type="domain" description="ABC3 transporter permease C-terminal" evidence="7">
    <location>
        <begin position="62"/>
        <end position="171"/>
    </location>
</feature>
<feature type="transmembrane region" description="Helical" evidence="6">
    <location>
        <begin position="607"/>
        <end position="626"/>
    </location>
</feature>
<feature type="transmembrane region" description="Helical" evidence="6">
    <location>
        <begin position="517"/>
        <end position="539"/>
    </location>
</feature>
<evidence type="ECO:0000256" key="5">
    <source>
        <dbReference type="ARBA" id="ARBA00023136"/>
    </source>
</evidence>
<keyword evidence="5 6" id="KW-0472">Membrane</keyword>
<evidence type="ECO:0000313" key="8">
    <source>
        <dbReference type="EMBL" id="CUN52306.1"/>
    </source>
</evidence>
<feature type="transmembrane region" description="Helical" evidence="6">
    <location>
        <begin position="230"/>
        <end position="254"/>
    </location>
</feature>
<comment type="similarity">
    <text evidence="6">Belongs to the ABC-4 integral membrane protein family.</text>
</comment>
<dbReference type="EMBL" id="CYZX01000001">
    <property type="protein sequence ID" value="CUN52306.1"/>
    <property type="molecule type" value="Genomic_DNA"/>
</dbReference>
<evidence type="ECO:0000256" key="6">
    <source>
        <dbReference type="PIRNR" id="PIRNR018968"/>
    </source>
</evidence>
<evidence type="ECO:0000256" key="2">
    <source>
        <dbReference type="ARBA" id="ARBA00022475"/>
    </source>
</evidence>
<dbReference type="Proteomes" id="UP000095594">
    <property type="component" value="Unassembled WGS sequence"/>
</dbReference>
<dbReference type="PANTHER" id="PTHR46795:SF3">
    <property type="entry name" value="ABC TRANSPORTER PERMEASE"/>
    <property type="match status" value="1"/>
</dbReference>
<feature type="transmembrane region" description="Helical" evidence="6">
    <location>
        <begin position="198"/>
        <end position="218"/>
    </location>
</feature>
<evidence type="ECO:0000259" key="7">
    <source>
        <dbReference type="Pfam" id="PF02687"/>
    </source>
</evidence>
<dbReference type="RefSeq" id="WP_055262754.1">
    <property type="nucleotide sequence ID" value="NZ_CABIXQ010000001.1"/>
</dbReference>
<dbReference type="GO" id="GO:0005886">
    <property type="term" value="C:plasma membrane"/>
    <property type="evidence" value="ECO:0007669"/>
    <property type="project" value="UniProtKB-SubCell"/>
</dbReference>
<organism evidence="8 9">
    <name type="scientific">Clostridium disporicum</name>
    <dbReference type="NCBI Taxonomy" id="84024"/>
    <lineage>
        <taxon>Bacteria</taxon>
        <taxon>Bacillati</taxon>
        <taxon>Bacillota</taxon>
        <taxon>Clostridia</taxon>
        <taxon>Eubacteriales</taxon>
        <taxon>Clostridiaceae</taxon>
        <taxon>Clostridium</taxon>
    </lineage>
</organism>
<name>A0A173XMY4_9CLOT</name>
<keyword evidence="3 6" id="KW-0812">Transmembrane</keyword>
<feature type="transmembrane region" description="Helical" evidence="6">
    <location>
        <begin position="154"/>
        <end position="177"/>
    </location>
</feature>
<feature type="transmembrane region" description="Helical" evidence="6">
    <location>
        <begin position="575"/>
        <end position="595"/>
    </location>
</feature>
<keyword evidence="2 6" id="KW-1003">Cell membrane</keyword>
<comment type="subcellular location">
    <subcellularLocation>
        <location evidence="1 6">Cell membrane</location>
        <topology evidence="1 6">Multi-pass membrane protein</topology>
    </subcellularLocation>
</comment>
<dbReference type="OrthoDB" id="9781780at2"/>
<evidence type="ECO:0000256" key="4">
    <source>
        <dbReference type="ARBA" id="ARBA00022989"/>
    </source>
</evidence>